<sequence length="145" mass="16489">MPAASTFKGRMRGRSGLEDKTMEDLAKRGVSYRYEQVRLGYEKPASRHKYTPDFILPNGIIVETKGLFDSDDRKKHELVRQQHPRLDIRFVFSRSASPIRKGSKTTYGTWCAKHGIPFADKAIPQTWIDEPDDPERHAAITAAAT</sequence>
<dbReference type="OrthoDB" id="1634609at2"/>
<protein>
    <submittedName>
        <fullName evidence="2">Endonuclease I</fullName>
    </submittedName>
</protein>
<reference evidence="2 3" key="1">
    <citation type="submission" date="2019-01" db="EMBL/GenBank/DDBJ databases">
        <title>Sphingomonas mucosissima sp. nov. and Sphingomonas desiccabilis sp. nov., from biological soil crusts in the Colorado Plateau, USA.</title>
        <authorList>
            <person name="Zhu D."/>
        </authorList>
    </citation>
    <scope>NUCLEOTIDE SEQUENCE [LARGE SCALE GENOMIC DNA]</scope>
    <source>
        <strain evidence="2 3">CP1D</strain>
    </source>
</reference>
<dbReference type="InterPro" id="IPR008029">
    <property type="entry name" value="Phage_T7_Gp3_endoDNaseI"/>
</dbReference>
<evidence type="ECO:0000313" key="2">
    <source>
        <dbReference type="EMBL" id="RXZ34801.1"/>
    </source>
</evidence>
<dbReference type="GO" id="GO:0008833">
    <property type="term" value="F:deoxyribonuclease IV (phage-T4-induced) activity"/>
    <property type="evidence" value="ECO:0007669"/>
    <property type="project" value="InterPro"/>
</dbReference>
<proteinExistence type="predicted"/>
<comment type="caution">
    <text evidence="2">The sequence shown here is derived from an EMBL/GenBank/DDBJ whole genome shotgun (WGS) entry which is preliminary data.</text>
</comment>
<dbReference type="Pfam" id="PF05367">
    <property type="entry name" value="Phage_endo_I"/>
    <property type="match status" value="1"/>
</dbReference>
<dbReference type="Gene3D" id="3.40.91.30">
    <property type="match status" value="1"/>
</dbReference>
<dbReference type="AlphaFoldDB" id="A0A4Q2IZY3"/>
<dbReference type="Proteomes" id="UP000292347">
    <property type="component" value="Unassembled WGS sequence"/>
</dbReference>
<keyword evidence="2" id="KW-0378">Hydrolase</keyword>
<evidence type="ECO:0000256" key="1">
    <source>
        <dbReference type="SAM" id="MobiDB-lite"/>
    </source>
</evidence>
<accession>A0A4Q2IZY3</accession>
<dbReference type="GO" id="GO:0016032">
    <property type="term" value="P:viral process"/>
    <property type="evidence" value="ECO:0007669"/>
    <property type="project" value="InterPro"/>
</dbReference>
<dbReference type="CDD" id="cd22324">
    <property type="entry name" value="Endonuclease_I"/>
    <property type="match status" value="1"/>
</dbReference>
<dbReference type="GO" id="GO:0015074">
    <property type="term" value="P:DNA integration"/>
    <property type="evidence" value="ECO:0007669"/>
    <property type="project" value="InterPro"/>
</dbReference>
<organism evidence="2 3">
    <name type="scientific">Sphingomonas desiccabilis</name>
    <dbReference type="NCBI Taxonomy" id="429134"/>
    <lineage>
        <taxon>Bacteria</taxon>
        <taxon>Pseudomonadati</taxon>
        <taxon>Pseudomonadota</taxon>
        <taxon>Alphaproteobacteria</taxon>
        <taxon>Sphingomonadales</taxon>
        <taxon>Sphingomonadaceae</taxon>
        <taxon>Sphingomonas</taxon>
    </lineage>
</organism>
<keyword evidence="2" id="KW-0255">Endonuclease</keyword>
<dbReference type="SUPFAM" id="SSF52980">
    <property type="entry name" value="Restriction endonuclease-like"/>
    <property type="match status" value="1"/>
</dbReference>
<keyword evidence="3" id="KW-1185">Reference proteome</keyword>
<evidence type="ECO:0000313" key="3">
    <source>
        <dbReference type="Proteomes" id="UP000292347"/>
    </source>
</evidence>
<keyword evidence="2" id="KW-0540">Nuclease</keyword>
<gene>
    <name evidence="2" type="ORF">EO081_03850</name>
</gene>
<dbReference type="EMBL" id="SDPT01000001">
    <property type="protein sequence ID" value="RXZ34801.1"/>
    <property type="molecule type" value="Genomic_DNA"/>
</dbReference>
<dbReference type="InterPro" id="IPR011335">
    <property type="entry name" value="Restrct_endonuc-II-like"/>
</dbReference>
<name>A0A4Q2IZY3_9SPHN</name>
<feature type="region of interest" description="Disordered" evidence="1">
    <location>
        <begin position="1"/>
        <end position="20"/>
    </location>
</feature>